<proteinExistence type="predicted"/>
<dbReference type="EMBL" id="RZHH01000003">
    <property type="protein sequence ID" value="RYJ08314.1"/>
    <property type="molecule type" value="Genomic_DNA"/>
</dbReference>
<dbReference type="Gene3D" id="3.20.20.120">
    <property type="entry name" value="Enolase-like C-terminal domain"/>
    <property type="match status" value="1"/>
</dbReference>
<dbReference type="Gene3D" id="3.30.390.10">
    <property type="entry name" value="Enolase-like, N-terminal domain"/>
    <property type="match status" value="1"/>
</dbReference>
<dbReference type="InterPro" id="IPR029017">
    <property type="entry name" value="Enolase-like_N"/>
</dbReference>
<reference evidence="2 3" key="1">
    <citation type="submission" date="2018-12" db="EMBL/GenBank/DDBJ databases">
        <title>Genome analysis provides insights into bioremediation potentialities of Halogeometricum borinquense strain N11.</title>
        <authorList>
            <person name="Najjari A."/>
            <person name="Youssef N."/>
            <person name="Fhoula I."/>
            <person name="Ben Dhia O."/>
            <person name="Mahjoubi M."/>
            <person name="Ouzari H.I."/>
            <person name="Cherif A."/>
        </authorList>
    </citation>
    <scope>NUCLEOTIDE SEQUENCE [LARGE SCALE GENOMIC DNA]</scope>
    <source>
        <strain evidence="2 3">N11</strain>
    </source>
</reference>
<organism evidence="2 3">
    <name type="scientific">Halogeometricum borinquense</name>
    <dbReference type="NCBI Taxonomy" id="60847"/>
    <lineage>
        <taxon>Archaea</taxon>
        <taxon>Methanobacteriati</taxon>
        <taxon>Methanobacteriota</taxon>
        <taxon>Stenosarchaea group</taxon>
        <taxon>Halobacteria</taxon>
        <taxon>Halobacteriales</taxon>
        <taxon>Haloferacaceae</taxon>
        <taxon>Halogeometricum</taxon>
    </lineage>
</organism>
<feature type="region of interest" description="Disordered" evidence="1">
    <location>
        <begin position="317"/>
        <end position="349"/>
    </location>
</feature>
<dbReference type="AlphaFoldDB" id="A0A482SXX4"/>
<dbReference type="SUPFAM" id="SSF51604">
    <property type="entry name" value="Enolase C-terminal domain-like"/>
    <property type="match status" value="1"/>
</dbReference>
<dbReference type="InterPro" id="IPR036849">
    <property type="entry name" value="Enolase-like_C_sf"/>
</dbReference>
<protein>
    <recommendedName>
        <fullName evidence="4">Enolase</fullName>
    </recommendedName>
</protein>
<comment type="caution">
    <text evidence="2">The sequence shown here is derived from an EMBL/GenBank/DDBJ whole genome shotgun (WGS) entry which is preliminary data.</text>
</comment>
<gene>
    <name evidence="2" type="ORF">ELS19_17330</name>
</gene>
<sequence length="349" mass="39440">MLYDHVADLDLTIDTYDLAQRERDTSSGFTRATTVISLHGDGEVGQGEDVTYDNDAHYSLRDSSTEFDLAGRYTVDEFSAHVAEIDFFDGESPGQSIFRNYRRWAFESAALDLALKQADTNLAECLGRTYDPVRFVVSTRLAEPPTGDRVIDWLDRNPDLAFKLDPTSEWTVDVVERLAETEAVQTLDLKGQYHGTTVDQPADPELYQRVIEGFPNALIEDPELNEETRPLFEGHEARVTWDYPIRSVETVKDLPWEPNWLNIKPSRFGSVQSLFETIDYCRDHDIRMFGGGQFELDVGREHIHAVASLFYPDAPNDVAPKAYNDPDPSGELPSSPLAPPTSPRGFEWE</sequence>
<evidence type="ECO:0000313" key="3">
    <source>
        <dbReference type="Proteomes" id="UP000294028"/>
    </source>
</evidence>
<dbReference type="RefSeq" id="WP_129786196.1">
    <property type="nucleotide sequence ID" value="NZ_RZHH01000003.1"/>
</dbReference>
<accession>A0A482SXX4</accession>
<dbReference type="Proteomes" id="UP000294028">
    <property type="component" value="Unassembled WGS sequence"/>
</dbReference>
<evidence type="ECO:0000256" key="1">
    <source>
        <dbReference type="SAM" id="MobiDB-lite"/>
    </source>
</evidence>
<name>A0A482SXX4_9EURY</name>
<evidence type="ECO:0000313" key="2">
    <source>
        <dbReference type="EMBL" id="RYJ08314.1"/>
    </source>
</evidence>
<evidence type="ECO:0008006" key="4">
    <source>
        <dbReference type="Google" id="ProtNLM"/>
    </source>
</evidence>